<dbReference type="Gene3D" id="3.90.950.10">
    <property type="match status" value="1"/>
</dbReference>
<feature type="region of interest" description="Disordered" evidence="4">
    <location>
        <begin position="217"/>
        <end position="242"/>
    </location>
</feature>
<dbReference type="PANTHER" id="PTHR43213">
    <property type="entry name" value="BIFUNCTIONAL DTTP/UTP PYROPHOSPHATASE/METHYLTRANSFERASE PROTEIN-RELATED"/>
    <property type="match status" value="1"/>
</dbReference>
<comment type="caution">
    <text evidence="3">Lacks conserved residue(s) required for the propagation of feature annotation.</text>
</comment>
<dbReference type="Pfam" id="PF02545">
    <property type="entry name" value="Maf"/>
    <property type="match status" value="1"/>
</dbReference>
<dbReference type="RefSeq" id="WP_013160632.1">
    <property type="nucleotide sequence ID" value="NZ_CP010341.1"/>
</dbReference>
<name>A0A068VPK2_PROFF</name>
<dbReference type="PANTHER" id="PTHR43213:SF5">
    <property type="entry name" value="BIFUNCTIONAL DTTP_UTP PYROPHOSPHATASE_METHYLTRANSFERASE PROTEIN-RELATED"/>
    <property type="match status" value="1"/>
</dbReference>
<gene>
    <name evidence="5" type="primary">maf</name>
    <name evidence="5" type="ORF">PFCIRM138_11375</name>
</gene>
<evidence type="ECO:0000256" key="3">
    <source>
        <dbReference type="HAMAP-Rule" id="MF_00528"/>
    </source>
</evidence>
<dbReference type="KEGG" id="pfre:RM25_0681"/>
<dbReference type="InterPro" id="IPR003697">
    <property type="entry name" value="Maf-like"/>
</dbReference>
<comment type="function">
    <text evidence="3">Nucleoside triphosphate pyrophosphatase. May have a dual role in cell division arrest and in preventing the incorporation of modified nucleotides into cellular nucleic acids.</text>
</comment>
<organism evidence="5">
    <name type="scientific">Propionibacterium freudenreichii subsp. freudenreichii</name>
    <dbReference type="NCBI Taxonomy" id="66712"/>
    <lineage>
        <taxon>Bacteria</taxon>
        <taxon>Bacillati</taxon>
        <taxon>Actinomycetota</taxon>
        <taxon>Actinomycetes</taxon>
        <taxon>Propionibacteriales</taxon>
        <taxon>Propionibacteriaceae</taxon>
        <taxon>Propionibacterium</taxon>
    </lineage>
</organism>
<dbReference type="CDD" id="cd00555">
    <property type="entry name" value="Maf"/>
    <property type="match status" value="1"/>
</dbReference>
<proteinExistence type="inferred from homology"/>
<comment type="similarity">
    <text evidence="3">Belongs to the Maf family.</text>
</comment>
<dbReference type="PATRIC" id="fig|66712.6.peg.705"/>
<comment type="catalytic activity">
    <reaction evidence="3">
        <text>a 2'-deoxyribonucleoside 5'-triphosphate + H2O = a 2'-deoxyribonucleoside 5'-phosphate + diphosphate + H(+)</text>
        <dbReference type="Rhea" id="RHEA:44644"/>
        <dbReference type="ChEBI" id="CHEBI:15377"/>
        <dbReference type="ChEBI" id="CHEBI:15378"/>
        <dbReference type="ChEBI" id="CHEBI:33019"/>
        <dbReference type="ChEBI" id="CHEBI:61560"/>
        <dbReference type="ChEBI" id="CHEBI:65317"/>
        <dbReference type="EC" id="3.6.1.9"/>
    </reaction>
</comment>
<dbReference type="HAMAP" id="MF_00528">
    <property type="entry name" value="Maf"/>
    <property type="match status" value="1"/>
</dbReference>
<dbReference type="GO" id="GO:0047429">
    <property type="term" value="F:nucleoside triphosphate diphosphatase activity"/>
    <property type="evidence" value="ECO:0007669"/>
    <property type="project" value="UniProtKB-EC"/>
</dbReference>
<accession>A0A068VPK2</accession>
<dbReference type="GO" id="GO:0009117">
    <property type="term" value="P:nucleotide metabolic process"/>
    <property type="evidence" value="ECO:0007669"/>
    <property type="project" value="UniProtKB-KW"/>
</dbReference>
<evidence type="ECO:0000256" key="4">
    <source>
        <dbReference type="SAM" id="MobiDB-lite"/>
    </source>
</evidence>
<dbReference type="EMBL" id="LM676427">
    <property type="protein sequence ID" value="CEP27007.1"/>
    <property type="molecule type" value="Genomic_DNA"/>
</dbReference>
<feature type="active site" description="Proton acceptor" evidence="3">
    <location>
        <position position="75"/>
    </location>
</feature>
<protein>
    <recommendedName>
        <fullName evidence="3">Nucleoside triphosphate pyrophosphatase</fullName>
        <ecNumber evidence="3">3.6.1.9</ecNumber>
    </recommendedName>
    <alternativeName>
        <fullName evidence="3">Nucleotide pyrophosphatase</fullName>
        <shortName evidence="3">Nucleotide PPase</shortName>
    </alternativeName>
</protein>
<comment type="subcellular location">
    <subcellularLocation>
        <location evidence="3">Cytoplasm</location>
    </subcellularLocation>
</comment>
<sequence>MKLVLGSSSPARLATLHSAGLRPIAISPDIDETAHMDEGIDELTARLAEQKGNSVRRQLRERGLLDEPVVLLACDTMLEIEGNIVGKPGTAEKAVMRWYRMRSRQGVIHTGHYVAVLRDGMAHEQTRVATTIVDFADLTDAEIADYAATGEPQNVAGGFTIDSLGGPFVMGVHGDPHNVVGISLPLVRQMLLDLGVSWFSLWDRPLSEAWQERHGAIAATKPGVPAESGSPQGPGAPADRGE</sequence>
<comment type="cofactor">
    <cofactor evidence="1 3">
        <name>a divalent metal cation</name>
        <dbReference type="ChEBI" id="CHEBI:60240"/>
    </cofactor>
</comment>
<dbReference type="InterPro" id="IPR029001">
    <property type="entry name" value="ITPase-like_fam"/>
</dbReference>
<evidence type="ECO:0000256" key="1">
    <source>
        <dbReference type="ARBA" id="ARBA00001968"/>
    </source>
</evidence>
<dbReference type="EC" id="3.6.1.9" evidence="3"/>
<dbReference type="SUPFAM" id="SSF52972">
    <property type="entry name" value="ITPase-like"/>
    <property type="match status" value="1"/>
</dbReference>
<evidence type="ECO:0000313" key="5">
    <source>
        <dbReference type="EMBL" id="CEP27007.1"/>
    </source>
</evidence>
<dbReference type="GeneID" id="61222590"/>
<dbReference type="AlphaFoldDB" id="A0A068VPK2"/>
<keyword evidence="3" id="KW-0546">Nucleotide metabolism</keyword>
<reference evidence="5" key="1">
    <citation type="submission" date="2014-08" db="EMBL/GenBank/DDBJ databases">
        <authorList>
            <person name="Falentin Helene"/>
        </authorList>
    </citation>
    <scope>NUCLEOTIDE SEQUENCE</scope>
</reference>
<keyword evidence="3" id="KW-0963">Cytoplasm</keyword>
<comment type="catalytic activity">
    <reaction evidence="3">
        <text>a ribonucleoside 5'-triphosphate + H2O = a ribonucleoside 5'-phosphate + diphosphate + H(+)</text>
        <dbReference type="Rhea" id="RHEA:23996"/>
        <dbReference type="ChEBI" id="CHEBI:15377"/>
        <dbReference type="ChEBI" id="CHEBI:15378"/>
        <dbReference type="ChEBI" id="CHEBI:33019"/>
        <dbReference type="ChEBI" id="CHEBI:58043"/>
        <dbReference type="ChEBI" id="CHEBI:61557"/>
        <dbReference type="EC" id="3.6.1.9"/>
    </reaction>
</comment>
<keyword evidence="2 3" id="KW-0378">Hydrolase</keyword>
<dbReference type="GO" id="GO:0005737">
    <property type="term" value="C:cytoplasm"/>
    <property type="evidence" value="ECO:0007669"/>
    <property type="project" value="UniProtKB-SubCell"/>
</dbReference>
<evidence type="ECO:0000256" key="2">
    <source>
        <dbReference type="ARBA" id="ARBA00022801"/>
    </source>
</evidence>